<proteinExistence type="predicted"/>
<dbReference type="Proteomes" id="UP000026915">
    <property type="component" value="Chromosome 3"/>
</dbReference>
<sequence length="78" mass="8898">MPSYLRPPFGHFSTIWNPANAPNLIKKKTVESVTSLQHVWEVLSFDHLNEEKCCSLYLPNEASSRVSNTFGFRLSQNS</sequence>
<evidence type="ECO:0000313" key="2">
    <source>
        <dbReference type="Proteomes" id="UP000026915"/>
    </source>
</evidence>
<accession>A0A061FXZ8</accession>
<protein>
    <submittedName>
        <fullName evidence="1">Uncharacterized protein</fullName>
    </submittedName>
</protein>
<dbReference type="Gramene" id="EOY21953">
    <property type="protein sequence ID" value="EOY21953"/>
    <property type="gene ID" value="TCM_014121"/>
</dbReference>
<dbReference type="InParanoid" id="A0A061FXZ8"/>
<evidence type="ECO:0000313" key="1">
    <source>
        <dbReference type="EMBL" id="EOY21953.1"/>
    </source>
</evidence>
<dbReference type="EMBL" id="CM001881">
    <property type="protein sequence ID" value="EOY21953.1"/>
    <property type="molecule type" value="Genomic_DNA"/>
</dbReference>
<reference evidence="1 2" key="1">
    <citation type="journal article" date="2013" name="Genome Biol.">
        <title>The genome sequence of the most widely cultivated cacao type and its use to identify candidate genes regulating pod color.</title>
        <authorList>
            <person name="Motamayor J.C."/>
            <person name="Mockaitis K."/>
            <person name="Schmutz J."/>
            <person name="Haiminen N."/>
            <person name="Iii D.L."/>
            <person name="Cornejo O."/>
            <person name="Findley S.D."/>
            <person name="Zheng P."/>
            <person name="Utro F."/>
            <person name="Royaert S."/>
            <person name="Saski C."/>
            <person name="Jenkins J."/>
            <person name="Podicheti R."/>
            <person name="Zhao M."/>
            <person name="Scheffler B.E."/>
            <person name="Stack J.C."/>
            <person name="Feltus F.A."/>
            <person name="Mustiga G.M."/>
            <person name="Amores F."/>
            <person name="Phillips W."/>
            <person name="Marelli J.P."/>
            <person name="May G.D."/>
            <person name="Shapiro H."/>
            <person name="Ma J."/>
            <person name="Bustamante C.D."/>
            <person name="Schnell R.J."/>
            <person name="Main D."/>
            <person name="Gilbert D."/>
            <person name="Parida L."/>
            <person name="Kuhn D.N."/>
        </authorList>
    </citation>
    <scope>NUCLEOTIDE SEQUENCE [LARGE SCALE GENOMIC DNA]</scope>
    <source>
        <strain evidence="2">cv. Matina 1-6</strain>
    </source>
</reference>
<keyword evidence="2" id="KW-1185">Reference proteome</keyword>
<name>A0A061FXZ8_THECC</name>
<gene>
    <name evidence="1" type="ORF">TCM_014121</name>
</gene>
<organism evidence="1 2">
    <name type="scientific">Theobroma cacao</name>
    <name type="common">Cacao</name>
    <name type="synonym">Cocoa</name>
    <dbReference type="NCBI Taxonomy" id="3641"/>
    <lineage>
        <taxon>Eukaryota</taxon>
        <taxon>Viridiplantae</taxon>
        <taxon>Streptophyta</taxon>
        <taxon>Embryophyta</taxon>
        <taxon>Tracheophyta</taxon>
        <taxon>Spermatophyta</taxon>
        <taxon>Magnoliopsida</taxon>
        <taxon>eudicotyledons</taxon>
        <taxon>Gunneridae</taxon>
        <taxon>Pentapetalae</taxon>
        <taxon>rosids</taxon>
        <taxon>malvids</taxon>
        <taxon>Malvales</taxon>
        <taxon>Malvaceae</taxon>
        <taxon>Byttnerioideae</taxon>
        <taxon>Theobroma</taxon>
    </lineage>
</organism>
<dbReference type="AlphaFoldDB" id="A0A061FXZ8"/>
<dbReference type="HOGENOM" id="CLU_2626928_0_0_1"/>